<reference evidence="2 3" key="1">
    <citation type="submission" date="2019-07" db="EMBL/GenBank/DDBJ databases">
        <title>Genome assembly of two rare yeast pathogens: Diutina rugosa and Trichomonascus ciferrii.</title>
        <authorList>
            <person name="Mixao V."/>
            <person name="Saus E."/>
            <person name="Hansen A."/>
            <person name="Lass-Flor C."/>
            <person name="Gabaldon T."/>
        </authorList>
    </citation>
    <scope>NUCLEOTIDE SEQUENCE [LARGE SCALE GENOMIC DNA]</scope>
    <source>
        <strain evidence="2 3">CBS 613</strain>
    </source>
</reference>
<evidence type="ECO:0000313" key="2">
    <source>
        <dbReference type="EMBL" id="KAA8898972.1"/>
    </source>
</evidence>
<evidence type="ECO:0000313" key="3">
    <source>
        <dbReference type="Proteomes" id="UP000449547"/>
    </source>
</evidence>
<feature type="transmembrane region" description="Helical" evidence="1">
    <location>
        <begin position="21"/>
        <end position="41"/>
    </location>
</feature>
<dbReference type="Proteomes" id="UP000449547">
    <property type="component" value="Unassembled WGS sequence"/>
</dbReference>
<keyword evidence="3" id="KW-1185">Reference proteome</keyword>
<dbReference type="OMA" id="FANCRYY"/>
<gene>
    <name evidence="2" type="ORF">DIURU_004484</name>
</gene>
<name>A0A642ULE0_DIURU</name>
<keyword evidence="1" id="KW-0472">Membrane</keyword>
<proteinExistence type="predicted"/>
<keyword evidence="1" id="KW-0812">Transmembrane</keyword>
<accession>A0A642ULE0</accession>
<dbReference type="VEuPathDB" id="FungiDB:DIURU_004484"/>
<sequence length="248" mass="27873">MTNNVYIEEALKQRLPWRQRFALAAAAAALSVTVYVGAEYYRFRNSDDDHRQVFLPTWFHYNKTKWRYPQGISYFDGDAPPPLDAEFPDHVRYLALAEMGHAQPLRAQLRALGHRPPWALTPQTHQVWVESKGPTVCGPSITFSKQAPRVQWRWRVKPVNGYDIELGELVMETTAAASAPTSARWGYCGASAVPYNVKFASSYLVDDDARCGVRCHGRVDFDHFALSGGAKITSLIVNLPSAEYTVVP</sequence>
<dbReference type="RefSeq" id="XP_034010705.1">
    <property type="nucleotide sequence ID" value="XM_034157362.1"/>
</dbReference>
<keyword evidence="1" id="KW-1133">Transmembrane helix</keyword>
<protein>
    <submittedName>
        <fullName evidence="2">Uncharacterized protein</fullName>
    </submittedName>
</protein>
<dbReference type="AlphaFoldDB" id="A0A642ULE0"/>
<dbReference type="EMBL" id="SWFT01000131">
    <property type="protein sequence ID" value="KAA8898972.1"/>
    <property type="molecule type" value="Genomic_DNA"/>
</dbReference>
<evidence type="ECO:0000256" key="1">
    <source>
        <dbReference type="SAM" id="Phobius"/>
    </source>
</evidence>
<comment type="caution">
    <text evidence="2">The sequence shown here is derived from an EMBL/GenBank/DDBJ whole genome shotgun (WGS) entry which is preliminary data.</text>
</comment>
<dbReference type="GeneID" id="54783135"/>
<organism evidence="2 3">
    <name type="scientific">Diutina rugosa</name>
    <name type="common">Yeast</name>
    <name type="synonym">Candida rugosa</name>
    <dbReference type="NCBI Taxonomy" id="5481"/>
    <lineage>
        <taxon>Eukaryota</taxon>
        <taxon>Fungi</taxon>
        <taxon>Dikarya</taxon>
        <taxon>Ascomycota</taxon>
        <taxon>Saccharomycotina</taxon>
        <taxon>Pichiomycetes</taxon>
        <taxon>Debaryomycetaceae</taxon>
        <taxon>Diutina</taxon>
    </lineage>
</organism>